<name>E4WU53_OIKDI</name>
<dbReference type="AlphaFoldDB" id="E4WU53"/>
<gene>
    <name evidence="5" type="ORF">GSOID_T00006219001</name>
</gene>
<reference evidence="5" key="1">
    <citation type="journal article" date="2010" name="Science">
        <title>Plasticity of animal genome architecture unmasked by rapid evolution of a pelagic tunicate.</title>
        <authorList>
            <person name="Denoeud F."/>
            <person name="Henriet S."/>
            <person name="Mungpakdee S."/>
            <person name="Aury J.M."/>
            <person name="Da Silva C."/>
            <person name="Brinkmann H."/>
            <person name="Mikhaleva J."/>
            <person name="Olsen L.C."/>
            <person name="Jubin C."/>
            <person name="Canestro C."/>
            <person name="Bouquet J.M."/>
            <person name="Danks G."/>
            <person name="Poulain J."/>
            <person name="Campsteijn C."/>
            <person name="Adamski M."/>
            <person name="Cross I."/>
            <person name="Yadetie F."/>
            <person name="Muffato M."/>
            <person name="Louis A."/>
            <person name="Butcher S."/>
            <person name="Tsagkogeorga G."/>
            <person name="Konrad A."/>
            <person name="Singh S."/>
            <person name="Jensen M.F."/>
            <person name="Cong E.H."/>
            <person name="Eikeseth-Otteraa H."/>
            <person name="Noel B."/>
            <person name="Anthouard V."/>
            <person name="Porcel B.M."/>
            <person name="Kachouri-Lafond R."/>
            <person name="Nishino A."/>
            <person name="Ugolini M."/>
            <person name="Chourrout P."/>
            <person name="Nishida H."/>
            <person name="Aasland R."/>
            <person name="Huzurbazar S."/>
            <person name="Westhof E."/>
            <person name="Delsuc F."/>
            <person name="Lehrach H."/>
            <person name="Reinhardt R."/>
            <person name="Weissenbach J."/>
            <person name="Roy S.W."/>
            <person name="Artiguenave F."/>
            <person name="Postlethwait J.H."/>
            <person name="Manak J.R."/>
            <person name="Thompson E.M."/>
            <person name="Jaillon O."/>
            <person name="Du Pasquier L."/>
            <person name="Boudinot P."/>
            <person name="Liberles D.A."/>
            <person name="Volff J.N."/>
            <person name="Philippe H."/>
            <person name="Lenhard B."/>
            <person name="Roest Crollius H."/>
            <person name="Wincker P."/>
            <person name="Chourrout D."/>
        </authorList>
    </citation>
    <scope>NUCLEOTIDE SEQUENCE [LARGE SCALE GENOMIC DNA]</scope>
</reference>
<evidence type="ECO:0000256" key="2">
    <source>
        <dbReference type="ARBA" id="ARBA00023002"/>
    </source>
</evidence>
<dbReference type="GO" id="GO:0050482">
    <property type="term" value="P:arachidonate secretion"/>
    <property type="evidence" value="ECO:0007669"/>
    <property type="project" value="InterPro"/>
</dbReference>
<dbReference type="GO" id="GO:0006644">
    <property type="term" value="P:phospholipid metabolic process"/>
    <property type="evidence" value="ECO:0007669"/>
    <property type="project" value="InterPro"/>
</dbReference>
<dbReference type="PRINTS" id="PR00081">
    <property type="entry name" value="GDHRDH"/>
</dbReference>
<dbReference type="SUPFAM" id="SSF51735">
    <property type="entry name" value="NAD(P)-binding Rossmann-fold domains"/>
    <property type="match status" value="1"/>
</dbReference>
<protein>
    <recommendedName>
        <fullName evidence="4">Phospholipase A2-like central domain-containing protein</fullName>
    </recommendedName>
</protein>
<dbReference type="InParanoid" id="E4WU53"/>
<organism evidence="5">
    <name type="scientific">Oikopleura dioica</name>
    <name type="common">Tunicate</name>
    <dbReference type="NCBI Taxonomy" id="34765"/>
    <lineage>
        <taxon>Eukaryota</taxon>
        <taxon>Metazoa</taxon>
        <taxon>Chordata</taxon>
        <taxon>Tunicata</taxon>
        <taxon>Appendicularia</taxon>
        <taxon>Copelata</taxon>
        <taxon>Oikopleuridae</taxon>
        <taxon>Oikopleura</taxon>
    </lineage>
</organism>
<comment type="similarity">
    <text evidence="3">Belongs to the phospholipase A2 family.</text>
</comment>
<dbReference type="InterPro" id="IPR036291">
    <property type="entry name" value="NAD(P)-bd_dom_sf"/>
</dbReference>
<keyword evidence="2" id="KW-0560">Oxidoreductase</keyword>
<comment type="similarity">
    <text evidence="1">Belongs to the short-chain dehydrogenases/reductases (SDR) family.</text>
</comment>
<sequence length="375" mass="41965">MANVESEALRGEVFRLRIDNEIKSTELEVFKQKSFSRRETCDDARRIFTQRDLNGEIVCITGAGNGIGALIAKKLADKGCVIVALDVNIKGNDETVEEIRKNGGEAYAFKCDVSDRAEVYEVAKKAAKLAGDVTILINNAGIVGGKSFLEADDAMVQKTFEVNAISHFWTTKAFLPKMVEKNHGHIASIGFVGARRWNQLLNMMVRYNPEFDERKYFSYGCNCQFFGDRPMSGPGGGPPMDPLDRTCREYRNCQKCTRMEFGDQCRGEFVKYSETQDTQGNFKCGDEAGTCARAICECDHRFAKNHVEKTDSYNVDNHSFYSPTNFDDRVYCPASRRPSSHMADRQCCGGQTKPFLLYDANAKSCCDGHVQDGEC</sequence>
<dbReference type="Gene3D" id="1.20.90.10">
    <property type="entry name" value="Phospholipase A2 domain"/>
    <property type="match status" value="1"/>
</dbReference>
<dbReference type="InterPro" id="IPR036444">
    <property type="entry name" value="PLipase_A2_dom_sf"/>
</dbReference>
<evidence type="ECO:0000259" key="4">
    <source>
        <dbReference type="SMART" id="SM00085"/>
    </source>
</evidence>
<dbReference type="GO" id="GO:0004623">
    <property type="term" value="F:phospholipase A2 activity"/>
    <property type="evidence" value="ECO:0007669"/>
    <property type="project" value="InterPro"/>
</dbReference>
<dbReference type="PANTHER" id="PTHR24322">
    <property type="entry name" value="PKSB"/>
    <property type="match status" value="1"/>
</dbReference>
<dbReference type="Proteomes" id="UP000001307">
    <property type="component" value="Unassembled WGS sequence"/>
</dbReference>
<evidence type="ECO:0000313" key="6">
    <source>
        <dbReference type="Proteomes" id="UP000001307"/>
    </source>
</evidence>
<dbReference type="InterPro" id="IPR002347">
    <property type="entry name" value="SDR_fam"/>
</dbReference>
<proteinExistence type="inferred from homology"/>
<feature type="domain" description="Phospholipase A2-like central" evidence="4">
    <location>
        <begin position="196"/>
        <end position="327"/>
    </location>
</feature>
<dbReference type="PANTHER" id="PTHR24322:SF736">
    <property type="entry name" value="RETINOL DEHYDROGENASE 10"/>
    <property type="match status" value="1"/>
</dbReference>
<dbReference type="InterPro" id="IPR016090">
    <property type="entry name" value="PLA2-like_dom"/>
</dbReference>
<dbReference type="Gene3D" id="3.40.50.720">
    <property type="entry name" value="NAD(P)-binding Rossmann-like Domain"/>
    <property type="match status" value="1"/>
</dbReference>
<keyword evidence="6" id="KW-1185">Reference proteome</keyword>
<dbReference type="SMART" id="SM00085">
    <property type="entry name" value="PA2c"/>
    <property type="match status" value="1"/>
</dbReference>
<dbReference type="Pfam" id="PF00106">
    <property type="entry name" value="adh_short"/>
    <property type="match status" value="1"/>
</dbReference>
<dbReference type="Pfam" id="PF00068">
    <property type="entry name" value="Phospholip_A2_1"/>
    <property type="match status" value="1"/>
</dbReference>
<evidence type="ECO:0000256" key="3">
    <source>
        <dbReference type="RuleBase" id="RU003654"/>
    </source>
</evidence>
<accession>E4WU53</accession>
<dbReference type="SUPFAM" id="SSF48619">
    <property type="entry name" value="Phospholipase A2, PLA2"/>
    <property type="match status" value="1"/>
</dbReference>
<dbReference type="OrthoDB" id="10253736at2759"/>
<dbReference type="GO" id="GO:0016616">
    <property type="term" value="F:oxidoreductase activity, acting on the CH-OH group of donors, NAD or NADP as acceptor"/>
    <property type="evidence" value="ECO:0007669"/>
    <property type="project" value="TreeGrafter"/>
</dbReference>
<dbReference type="EMBL" id="FN653016">
    <property type="protein sequence ID" value="CBY07132.1"/>
    <property type="molecule type" value="Genomic_DNA"/>
</dbReference>
<evidence type="ECO:0000256" key="1">
    <source>
        <dbReference type="ARBA" id="ARBA00006484"/>
    </source>
</evidence>
<evidence type="ECO:0000313" key="5">
    <source>
        <dbReference type="EMBL" id="CBY07132.1"/>
    </source>
</evidence>